<dbReference type="GO" id="GO:0003677">
    <property type="term" value="F:DNA binding"/>
    <property type="evidence" value="ECO:0007669"/>
    <property type="project" value="UniProtKB-KW"/>
</dbReference>
<dbReference type="GO" id="GO:0006355">
    <property type="term" value="P:regulation of DNA-templated transcription"/>
    <property type="evidence" value="ECO:0007669"/>
    <property type="project" value="InterPro"/>
</dbReference>
<proteinExistence type="inferred from homology"/>
<reference evidence="3" key="1">
    <citation type="submission" date="2018-01" db="EMBL/GenBank/DDBJ databases">
        <authorList>
            <person name="Regsiter A."/>
            <person name="William W."/>
        </authorList>
    </citation>
    <scope>NUCLEOTIDE SEQUENCE</scope>
    <source>
        <strain evidence="3">TRIP AH-1</strain>
    </source>
</reference>
<dbReference type="InterPro" id="IPR014795">
    <property type="entry name" value="TacA_1-like"/>
</dbReference>
<dbReference type="AlphaFoldDB" id="A0A445MUY7"/>
<organism evidence="3">
    <name type="scientific">uncultured Desulfobacterium sp</name>
    <dbReference type="NCBI Taxonomy" id="201089"/>
    <lineage>
        <taxon>Bacteria</taxon>
        <taxon>Pseudomonadati</taxon>
        <taxon>Thermodesulfobacteriota</taxon>
        <taxon>Desulfobacteria</taxon>
        <taxon>Desulfobacterales</taxon>
        <taxon>Desulfobacteriaceae</taxon>
        <taxon>Desulfobacterium</taxon>
        <taxon>environmental samples</taxon>
    </lineage>
</organism>
<protein>
    <submittedName>
        <fullName evidence="3">CopG-like domain-containing protein DNA-binding protein</fullName>
    </submittedName>
</protein>
<accession>A0A445MUY7</accession>
<evidence type="ECO:0000313" key="3">
    <source>
        <dbReference type="EMBL" id="SPD73171.1"/>
    </source>
</evidence>
<dbReference type="EMBL" id="OJIN01000081">
    <property type="protein sequence ID" value="SPD73171.1"/>
    <property type="molecule type" value="Genomic_DNA"/>
</dbReference>
<comment type="similarity">
    <text evidence="2">Belongs to the TacA antitoxin family.</text>
</comment>
<gene>
    <name evidence="3" type="ORF">PITCH_A1710020</name>
</gene>
<dbReference type="Gene3D" id="1.20.5.780">
    <property type="entry name" value="Single helix bin"/>
    <property type="match status" value="1"/>
</dbReference>
<dbReference type="SUPFAM" id="SSF47598">
    <property type="entry name" value="Ribbon-helix-helix"/>
    <property type="match status" value="1"/>
</dbReference>
<name>A0A445MUY7_9BACT</name>
<evidence type="ECO:0000256" key="1">
    <source>
        <dbReference type="ARBA" id="ARBA00022649"/>
    </source>
</evidence>
<keyword evidence="3" id="KW-0238">DNA-binding</keyword>
<dbReference type="Pfam" id="PF08681">
    <property type="entry name" value="TacA1"/>
    <property type="match status" value="1"/>
</dbReference>
<sequence>MPISLRIPPKKEELINRAAKKAGKTKTGFILDAVYEKLRLVESREQTIRKTAGWLSPKEASRLSDDMMVFEKIDEADWQ</sequence>
<dbReference type="InterPro" id="IPR010985">
    <property type="entry name" value="Ribbon_hlx_hlx"/>
</dbReference>
<evidence type="ECO:0000256" key="2">
    <source>
        <dbReference type="ARBA" id="ARBA00049988"/>
    </source>
</evidence>
<keyword evidence="1" id="KW-1277">Toxin-antitoxin system</keyword>